<comment type="caution">
    <text evidence="1">The sequence shown here is derived from an EMBL/GenBank/DDBJ whole genome shotgun (WGS) entry which is preliminary data.</text>
</comment>
<evidence type="ECO:0000313" key="1">
    <source>
        <dbReference type="EMBL" id="CAG4882817.1"/>
    </source>
</evidence>
<evidence type="ECO:0000313" key="2">
    <source>
        <dbReference type="Proteomes" id="UP000742786"/>
    </source>
</evidence>
<accession>A0A916N1L8</accession>
<dbReference type="Proteomes" id="UP000742786">
    <property type="component" value="Unassembled WGS sequence"/>
</dbReference>
<organism evidence="1 2">
    <name type="scientific">Georgfuchsia toluolica</name>
    <dbReference type="NCBI Taxonomy" id="424218"/>
    <lineage>
        <taxon>Bacteria</taxon>
        <taxon>Pseudomonadati</taxon>
        <taxon>Pseudomonadota</taxon>
        <taxon>Betaproteobacteria</taxon>
        <taxon>Nitrosomonadales</taxon>
        <taxon>Sterolibacteriaceae</taxon>
        <taxon>Georgfuchsia</taxon>
    </lineage>
</organism>
<dbReference type="AlphaFoldDB" id="A0A916N1L8"/>
<name>A0A916N1L8_9PROT</name>
<keyword evidence="2" id="KW-1185">Reference proteome</keyword>
<gene>
    <name evidence="1" type="ORF">GTOL_10699</name>
</gene>
<sequence>MAMKGRELPELAKTALEKCHAAIECGDRAEAKKQAQAIWDEWRPLHDLYVDMSGLFCTFIRDKLGEKAVEEVWRYIGEQLWRPLLEQMKQTGSTELLVIVYAQFLRAHGHRFTVVEDDEKTSFIMHFCASGGMLMRDGKNEDSQRSPINIAVMQTKADWTFNQPISSYCVHSALWMDIMPREWGWDVFESSFGRQFDEQGQPIDAPCIASIYKKPRS</sequence>
<dbReference type="EMBL" id="CAJQUM010000001">
    <property type="protein sequence ID" value="CAG4882817.1"/>
    <property type="molecule type" value="Genomic_DNA"/>
</dbReference>
<reference evidence="1" key="1">
    <citation type="submission" date="2021-04" db="EMBL/GenBank/DDBJ databases">
        <authorList>
            <person name="Hornung B."/>
        </authorList>
    </citation>
    <scope>NUCLEOTIDE SEQUENCE</scope>
    <source>
        <strain evidence="1">G5G6</strain>
    </source>
</reference>
<proteinExistence type="predicted"/>
<protein>
    <submittedName>
        <fullName evidence="1">Uncharacterized protein</fullName>
    </submittedName>
</protein>